<feature type="domain" description="Methylamine utilisation protein MauE" evidence="6">
    <location>
        <begin position="2"/>
        <end position="129"/>
    </location>
</feature>
<dbReference type="Pfam" id="PF07291">
    <property type="entry name" value="MauE"/>
    <property type="match status" value="1"/>
</dbReference>
<protein>
    <submittedName>
        <fullName evidence="7">MauE/DoxX family redox-associated membrane protein</fullName>
    </submittedName>
</protein>
<comment type="subcellular location">
    <subcellularLocation>
        <location evidence="1">Membrane</location>
        <topology evidence="1">Multi-pass membrane protein</topology>
    </subcellularLocation>
</comment>
<evidence type="ECO:0000313" key="7">
    <source>
        <dbReference type="EMBL" id="MFC4070254.1"/>
    </source>
</evidence>
<reference evidence="8" key="1">
    <citation type="journal article" date="2019" name="Int. J. Syst. Evol. Microbiol.">
        <title>The Global Catalogue of Microorganisms (GCM) 10K type strain sequencing project: providing services to taxonomists for standard genome sequencing and annotation.</title>
        <authorList>
            <consortium name="The Broad Institute Genomics Platform"/>
            <consortium name="The Broad Institute Genome Sequencing Center for Infectious Disease"/>
            <person name="Wu L."/>
            <person name="Ma J."/>
        </authorList>
    </citation>
    <scope>NUCLEOTIDE SEQUENCE [LARGE SCALE GENOMIC DNA]</scope>
    <source>
        <strain evidence="8">TBRC 5832</strain>
    </source>
</reference>
<keyword evidence="4 5" id="KW-0472">Membrane</keyword>
<feature type="transmembrane region" description="Helical" evidence="5">
    <location>
        <begin position="114"/>
        <end position="133"/>
    </location>
</feature>
<feature type="transmembrane region" description="Helical" evidence="5">
    <location>
        <begin position="6"/>
        <end position="24"/>
    </location>
</feature>
<evidence type="ECO:0000256" key="1">
    <source>
        <dbReference type="ARBA" id="ARBA00004141"/>
    </source>
</evidence>
<dbReference type="InterPro" id="IPR009908">
    <property type="entry name" value="Methylamine_util_MauE"/>
</dbReference>
<keyword evidence="2 5" id="KW-0812">Transmembrane</keyword>
<evidence type="ECO:0000256" key="4">
    <source>
        <dbReference type="ARBA" id="ARBA00023136"/>
    </source>
</evidence>
<sequence length="181" mass="17634">MSHVLVGARVLIGLVFVVSAFTKLRAFAAFRASVTGMRVVPPSLTGPVAVVVVAAETAIPVLLLAPGTPAAGFVVAVLLLLAFSAGIARVLTAGTTASCRCFGVSAAPFGRHHLYRNGVLAVAAVAGLVAAVLPTGAGAGGPAPGAGPAGDAIAAGVAAVAALAVIMLDEIVGLFRAPLPR</sequence>
<feature type="transmembrane region" description="Helical" evidence="5">
    <location>
        <begin position="44"/>
        <end position="65"/>
    </location>
</feature>
<keyword evidence="8" id="KW-1185">Reference proteome</keyword>
<comment type="caution">
    <text evidence="7">The sequence shown here is derived from an EMBL/GenBank/DDBJ whole genome shotgun (WGS) entry which is preliminary data.</text>
</comment>
<gene>
    <name evidence="7" type="ORF">ACFO0C_35440</name>
</gene>
<proteinExistence type="predicted"/>
<evidence type="ECO:0000256" key="2">
    <source>
        <dbReference type="ARBA" id="ARBA00022692"/>
    </source>
</evidence>
<dbReference type="Proteomes" id="UP001595867">
    <property type="component" value="Unassembled WGS sequence"/>
</dbReference>
<accession>A0ABV8J5D0</accession>
<evidence type="ECO:0000313" key="8">
    <source>
        <dbReference type="Proteomes" id="UP001595867"/>
    </source>
</evidence>
<evidence type="ECO:0000256" key="3">
    <source>
        <dbReference type="ARBA" id="ARBA00022989"/>
    </source>
</evidence>
<name>A0ABV8J5D0_9ACTN</name>
<evidence type="ECO:0000259" key="6">
    <source>
        <dbReference type="Pfam" id="PF07291"/>
    </source>
</evidence>
<dbReference type="EMBL" id="JBHSBL010000024">
    <property type="protein sequence ID" value="MFC4070254.1"/>
    <property type="molecule type" value="Genomic_DNA"/>
</dbReference>
<feature type="transmembrane region" description="Helical" evidence="5">
    <location>
        <begin position="153"/>
        <end position="175"/>
    </location>
</feature>
<keyword evidence="3 5" id="KW-1133">Transmembrane helix</keyword>
<evidence type="ECO:0000256" key="5">
    <source>
        <dbReference type="SAM" id="Phobius"/>
    </source>
</evidence>
<organism evidence="7 8">
    <name type="scientific">Actinoplanes subglobosus</name>
    <dbReference type="NCBI Taxonomy" id="1547892"/>
    <lineage>
        <taxon>Bacteria</taxon>
        <taxon>Bacillati</taxon>
        <taxon>Actinomycetota</taxon>
        <taxon>Actinomycetes</taxon>
        <taxon>Micromonosporales</taxon>
        <taxon>Micromonosporaceae</taxon>
        <taxon>Actinoplanes</taxon>
    </lineage>
</organism>
<dbReference type="RefSeq" id="WP_378071140.1">
    <property type="nucleotide sequence ID" value="NZ_JBHSBL010000024.1"/>
</dbReference>
<feature type="transmembrane region" description="Helical" evidence="5">
    <location>
        <begin position="71"/>
        <end position="93"/>
    </location>
</feature>